<comment type="caution">
    <text evidence="1">The sequence shown here is derived from an EMBL/GenBank/DDBJ whole genome shotgun (WGS) entry which is preliminary data.</text>
</comment>
<dbReference type="Proteomes" id="UP000187465">
    <property type="component" value="Unassembled WGS sequence"/>
</dbReference>
<protein>
    <submittedName>
        <fullName evidence="1">Uncharacterized protein</fullName>
    </submittedName>
</protein>
<reference evidence="1 2" key="1">
    <citation type="submission" date="2016-10" db="EMBL/GenBank/DDBJ databases">
        <title>Paenibacillus species isolates.</title>
        <authorList>
            <person name="Beno S.M."/>
        </authorList>
    </citation>
    <scope>NUCLEOTIDE SEQUENCE [LARGE SCALE GENOMIC DNA]</scope>
    <source>
        <strain evidence="1 2">FSL H7-0604</strain>
    </source>
</reference>
<sequence length="126" mass="14989">MYDKALYVNIRDICDRLIIKDQEIKVEVVAKLVGYSATTIRNKGCTSIINTYRQQQQLKYGQNLITRLQESANNYFTRHEGEIIQSKDLFDQFEVCRNTIRRVDPDFCKEVDQKRVNWNKQARLHM</sequence>
<proteinExistence type="predicted"/>
<evidence type="ECO:0000313" key="1">
    <source>
        <dbReference type="EMBL" id="OMD33431.1"/>
    </source>
</evidence>
<dbReference type="RefSeq" id="WP_036685500.1">
    <property type="nucleotide sequence ID" value="NZ_MKQN01000013.1"/>
</dbReference>
<gene>
    <name evidence="1" type="ORF">BJP51_11575</name>
</gene>
<dbReference type="EMBL" id="MKQP01000011">
    <property type="protein sequence ID" value="OMD33431.1"/>
    <property type="molecule type" value="Genomic_DNA"/>
</dbReference>
<evidence type="ECO:0000313" key="2">
    <source>
        <dbReference type="Proteomes" id="UP000187465"/>
    </source>
</evidence>
<dbReference type="AlphaFoldDB" id="A0A1R0XED2"/>
<name>A0A1R0XED2_9BACL</name>
<organism evidence="1 2">
    <name type="scientific">Paenibacillus odorifer</name>
    <dbReference type="NCBI Taxonomy" id="189426"/>
    <lineage>
        <taxon>Bacteria</taxon>
        <taxon>Bacillati</taxon>
        <taxon>Bacillota</taxon>
        <taxon>Bacilli</taxon>
        <taxon>Bacillales</taxon>
        <taxon>Paenibacillaceae</taxon>
        <taxon>Paenibacillus</taxon>
    </lineage>
</organism>
<accession>A0A1R0XED2</accession>